<dbReference type="GO" id="GO:0005789">
    <property type="term" value="C:endoplasmic reticulum membrane"/>
    <property type="evidence" value="ECO:0007669"/>
    <property type="project" value="UniProtKB-SubCell"/>
</dbReference>
<gene>
    <name evidence="13" type="ORF">N8I77_008174</name>
</gene>
<evidence type="ECO:0000256" key="3">
    <source>
        <dbReference type="ARBA" id="ARBA00006065"/>
    </source>
</evidence>
<protein>
    <recommendedName>
        <fullName evidence="12">Mannosyltransferase</fullName>
        <ecNumber evidence="12">2.4.1.-</ecNumber>
    </recommendedName>
</protein>
<comment type="pathway">
    <text evidence="2">Glycolipid biosynthesis; glycosylphosphatidylinositol-anchor biosynthesis.</text>
</comment>
<feature type="transmembrane region" description="Helical" evidence="12">
    <location>
        <begin position="246"/>
        <end position="270"/>
    </location>
</feature>
<comment type="similarity">
    <text evidence="3">Belongs to the glycosyltransferase 22 family. PIGB subfamily.</text>
</comment>
<name>A0AAD9SEF0_PHOAM</name>
<evidence type="ECO:0000256" key="12">
    <source>
        <dbReference type="RuleBase" id="RU363075"/>
    </source>
</evidence>
<keyword evidence="6" id="KW-0808">Transferase</keyword>
<keyword evidence="10 12" id="KW-0472">Membrane</keyword>
<feature type="transmembrane region" description="Helical" evidence="12">
    <location>
        <begin position="209"/>
        <end position="234"/>
    </location>
</feature>
<dbReference type="GO" id="GO:0000026">
    <property type="term" value="F:alpha-1,2-mannosyltransferase activity"/>
    <property type="evidence" value="ECO:0007669"/>
    <property type="project" value="TreeGrafter"/>
</dbReference>
<evidence type="ECO:0000256" key="5">
    <source>
        <dbReference type="ARBA" id="ARBA00022676"/>
    </source>
</evidence>
<feature type="transmembrane region" description="Helical" evidence="12">
    <location>
        <begin position="370"/>
        <end position="392"/>
    </location>
</feature>
<dbReference type="InterPro" id="IPR005599">
    <property type="entry name" value="GPI_mannosylTrfase"/>
</dbReference>
<accession>A0AAD9SEF0</accession>
<dbReference type="EC" id="2.4.1.-" evidence="12"/>
<dbReference type="Proteomes" id="UP001265746">
    <property type="component" value="Unassembled WGS sequence"/>
</dbReference>
<evidence type="ECO:0000256" key="7">
    <source>
        <dbReference type="ARBA" id="ARBA00022692"/>
    </source>
</evidence>
<feature type="transmembrane region" description="Helical" evidence="12">
    <location>
        <begin position="345"/>
        <end position="364"/>
    </location>
</feature>
<comment type="function">
    <text evidence="11">Mannosyltransferase involved in glycosylphosphatidylinositol-anchor biosynthesis. Transfers the third mannose to Man2-GlcN-acyl-PI during GPI precursor assembly.</text>
</comment>
<keyword evidence="8 12" id="KW-0256">Endoplasmic reticulum</keyword>
<feature type="transmembrane region" description="Helical" evidence="12">
    <location>
        <begin position="404"/>
        <end position="427"/>
    </location>
</feature>
<evidence type="ECO:0000256" key="8">
    <source>
        <dbReference type="ARBA" id="ARBA00022824"/>
    </source>
</evidence>
<dbReference type="PANTHER" id="PTHR22760:SF4">
    <property type="entry name" value="GPI MANNOSYLTRANSFERASE 3"/>
    <property type="match status" value="1"/>
</dbReference>
<evidence type="ECO:0000256" key="11">
    <source>
        <dbReference type="ARBA" id="ARBA00024708"/>
    </source>
</evidence>
<dbReference type="PANTHER" id="PTHR22760">
    <property type="entry name" value="GLYCOSYLTRANSFERASE"/>
    <property type="match status" value="1"/>
</dbReference>
<evidence type="ECO:0000256" key="6">
    <source>
        <dbReference type="ARBA" id="ARBA00022679"/>
    </source>
</evidence>
<evidence type="ECO:0000256" key="1">
    <source>
        <dbReference type="ARBA" id="ARBA00004477"/>
    </source>
</evidence>
<comment type="caution">
    <text evidence="13">The sequence shown here is derived from an EMBL/GenBank/DDBJ whole genome shotgun (WGS) entry which is preliminary data.</text>
</comment>
<evidence type="ECO:0000256" key="2">
    <source>
        <dbReference type="ARBA" id="ARBA00004687"/>
    </source>
</evidence>
<keyword evidence="5 12" id="KW-0328">Glycosyltransferase</keyword>
<dbReference type="EMBL" id="JAUJFL010000004">
    <property type="protein sequence ID" value="KAK2605328.1"/>
    <property type="molecule type" value="Genomic_DNA"/>
</dbReference>
<keyword evidence="14" id="KW-1185">Reference proteome</keyword>
<sequence length="632" mass="70722">MSTHEARPLHSQHGLSISPLQVVTGLFLLRTLNALCTGRTFFQPDEYFQALEPAWNLAFGAHSGAWLTWEWQYHLRSSLHPALFAVAYAAADKVMAILPFMPALKASVLVLLPKLVQACLAMLADFYTWKLAEKVYGQGSRSAWSALCVTVLNPWQWYCSARTFSNSLEMTLTIAALNYWPWELLGDASETHGGSPARRERLASLRVSLFLAAIAVLLRPTNVFIWGTVVMVAFTRLTLRGKSPITFRVALVLLREAVLCGSAGLALSAVSDRLYFGEWTFPPYHWLHFNLTQDLAVFYGEMAWHYYLSQGITQLTMTFLPFALEGLFRFAASSTPGATTTQSNTLRTLAYTVITTIVVLSVVSHKEVRFIYPLLPTLHILAAPCFASFFSAAPGHQPSQSRTALLAGLISINFVIATYLSLFHVAAPISVMHFLRHEFERLHPDRLGFHAEQVVLNHYHSLTQSPHPALGNETDELFALFLTPCHATPWRSHLVYPTLRARALTCEPPLHTAPRSAEREAYMDETKRFFRGFGSSNQWGVDFLAEEMWPLARGEDQLGVASQRGEVPRYIVGFESIEGALTGFLASADMGVKLRRVWRGWNGLFSDDERKEGYLVVWDTGVYPDEASPSVK</sequence>
<dbReference type="GO" id="GO:0006506">
    <property type="term" value="P:GPI anchor biosynthetic process"/>
    <property type="evidence" value="ECO:0007669"/>
    <property type="project" value="UniProtKB-KW"/>
</dbReference>
<keyword evidence="7 12" id="KW-0812">Transmembrane</keyword>
<dbReference type="AlphaFoldDB" id="A0AAD9SEF0"/>
<comment type="subcellular location">
    <subcellularLocation>
        <location evidence="1 12">Endoplasmic reticulum membrane</location>
        <topology evidence="1 12">Multi-pass membrane protein</topology>
    </subcellularLocation>
</comment>
<evidence type="ECO:0000256" key="4">
    <source>
        <dbReference type="ARBA" id="ARBA00022502"/>
    </source>
</evidence>
<proteinExistence type="inferred from homology"/>
<evidence type="ECO:0000313" key="13">
    <source>
        <dbReference type="EMBL" id="KAK2605328.1"/>
    </source>
</evidence>
<reference evidence="13" key="1">
    <citation type="submission" date="2023-06" db="EMBL/GenBank/DDBJ databases">
        <authorList>
            <person name="Noh H."/>
        </authorList>
    </citation>
    <scope>NUCLEOTIDE SEQUENCE</scope>
    <source>
        <strain evidence="13">DUCC20226</strain>
    </source>
</reference>
<dbReference type="Pfam" id="PF03901">
    <property type="entry name" value="Glyco_transf_22"/>
    <property type="match status" value="1"/>
</dbReference>
<evidence type="ECO:0000256" key="10">
    <source>
        <dbReference type="ARBA" id="ARBA00023136"/>
    </source>
</evidence>
<organism evidence="13 14">
    <name type="scientific">Phomopsis amygdali</name>
    <name type="common">Fusicoccum amygdali</name>
    <dbReference type="NCBI Taxonomy" id="1214568"/>
    <lineage>
        <taxon>Eukaryota</taxon>
        <taxon>Fungi</taxon>
        <taxon>Dikarya</taxon>
        <taxon>Ascomycota</taxon>
        <taxon>Pezizomycotina</taxon>
        <taxon>Sordariomycetes</taxon>
        <taxon>Sordariomycetidae</taxon>
        <taxon>Diaporthales</taxon>
        <taxon>Diaporthaceae</taxon>
        <taxon>Diaporthe</taxon>
    </lineage>
</organism>
<keyword evidence="9 12" id="KW-1133">Transmembrane helix</keyword>
<evidence type="ECO:0000313" key="14">
    <source>
        <dbReference type="Proteomes" id="UP001265746"/>
    </source>
</evidence>
<feature type="transmembrane region" description="Helical" evidence="12">
    <location>
        <begin position="304"/>
        <end position="324"/>
    </location>
</feature>
<evidence type="ECO:0000256" key="9">
    <source>
        <dbReference type="ARBA" id="ARBA00022989"/>
    </source>
</evidence>
<keyword evidence="4" id="KW-0337">GPI-anchor biosynthesis</keyword>